<dbReference type="Proteomes" id="UP000585474">
    <property type="component" value="Unassembled WGS sequence"/>
</dbReference>
<dbReference type="GO" id="GO:0004674">
    <property type="term" value="F:protein serine/threonine kinase activity"/>
    <property type="evidence" value="ECO:0007669"/>
    <property type="project" value="UniProtKB-KW"/>
</dbReference>
<dbReference type="InterPro" id="IPR000719">
    <property type="entry name" value="Prot_kinase_dom"/>
</dbReference>
<keyword evidence="3" id="KW-0808">Transferase</keyword>
<dbReference type="PROSITE" id="PS00107">
    <property type="entry name" value="PROTEIN_KINASE_ATP"/>
    <property type="match status" value="1"/>
</dbReference>
<evidence type="ECO:0000313" key="12">
    <source>
        <dbReference type="EMBL" id="GFY87829.1"/>
    </source>
</evidence>
<sequence length="275" mass="29856">MGNCLRSQSVDPNTNRSRTAATPSTPAVLLFFSRFLNLFSGTLNGGGIGLSARSSSASQSGHGEILAEPNLKVYSFLDLSNATRGFSPDTILGEGGFGSVYKGWIDETTLAEPLFRSGMNVAIKKLNPQSQQGLQEWQSEVDFLGCLSHPNLVKLLGYCFEDQELLLVYEFMEGGSLENHLFRPGGSATDTLSWDLRLKIATDSARGLAFLHTLDEQVIFRDFKASNILLDGSYNAKISDFGIAKFGPYGENTHVTTRVMGTPGYTAPEYIATGE</sequence>
<accession>A0A7J0EPA6</accession>
<proteinExistence type="predicted"/>
<name>A0A7J0EPA6_9ERIC</name>
<dbReference type="EC" id="2.7.11.1" evidence="1"/>
<evidence type="ECO:0000256" key="9">
    <source>
        <dbReference type="PROSITE-ProRule" id="PRU10141"/>
    </source>
</evidence>
<evidence type="ECO:0000259" key="11">
    <source>
        <dbReference type="PROSITE" id="PS50011"/>
    </source>
</evidence>
<evidence type="ECO:0000256" key="1">
    <source>
        <dbReference type="ARBA" id="ARBA00012513"/>
    </source>
</evidence>
<evidence type="ECO:0000313" key="13">
    <source>
        <dbReference type="Proteomes" id="UP000585474"/>
    </source>
</evidence>
<evidence type="ECO:0000256" key="10">
    <source>
        <dbReference type="SAM" id="MobiDB-lite"/>
    </source>
</evidence>
<evidence type="ECO:0000256" key="7">
    <source>
        <dbReference type="ARBA" id="ARBA00047899"/>
    </source>
</evidence>
<dbReference type="InterPro" id="IPR017441">
    <property type="entry name" value="Protein_kinase_ATP_BS"/>
</dbReference>
<keyword evidence="5 12" id="KW-0418">Kinase</keyword>
<dbReference type="Pfam" id="PF00069">
    <property type="entry name" value="Pkinase"/>
    <property type="match status" value="1"/>
</dbReference>
<feature type="region of interest" description="Disordered" evidence="10">
    <location>
        <begin position="1"/>
        <end position="21"/>
    </location>
</feature>
<evidence type="ECO:0000256" key="6">
    <source>
        <dbReference type="ARBA" id="ARBA00022840"/>
    </source>
</evidence>
<dbReference type="SUPFAM" id="SSF56112">
    <property type="entry name" value="Protein kinase-like (PK-like)"/>
    <property type="match status" value="1"/>
</dbReference>
<dbReference type="InterPro" id="IPR011009">
    <property type="entry name" value="Kinase-like_dom_sf"/>
</dbReference>
<reference evidence="12 13" key="1">
    <citation type="submission" date="2019-07" db="EMBL/GenBank/DDBJ databases">
        <title>De Novo Assembly of kiwifruit Actinidia rufa.</title>
        <authorList>
            <person name="Sugita-Konishi S."/>
            <person name="Sato K."/>
            <person name="Mori E."/>
            <person name="Abe Y."/>
            <person name="Kisaki G."/>
            <person name="Hamano K."/>
            <person name="Suezawa K."/>
            <person name="Otani M."/>
            <person name="Fukuda T."/>
            <person name="Manabe T."/>
            <person name="Gomi K."/>
            <person name="Tabuchi M."/>
            <person name="Akimitsu K."/>
            <person name="Kataoka I."/>
        </authorList>
    </citation>
    <scope>NUCLEOTIDE SEQUENCE [LARGE SCALE GENOMIC DNA]</scope>
    <source>
        <strain evidence="13">cv. Fuchu</strain>
    </source>
</reference>
<comment type="catalytic activity">
    <reaction evidence="7">
        <text>L-threonyl-[protein] + ATP = O-phospho-L-threonyl-[protein] + ADP + H(+)</text>
        <dbReference type="Rhea" id="RHEA:46608"/>
        <dbReference type="Rhea" id="RHEA-COMP:11060"/>
        <dbReference type="Rhea" id="RHEA-COMP:11605"/>
        <dbReference type="ChEBI" id="CHEBI:15378"/>
        <dbReference type="ChEBI" id="CHEBI:30013"/>
        <dbReference type="ChEBI" id="CHEBI:30616"/>
        <dbReference type="ChEBI" id="CHEBI:61977"/>
        <dbReference type="ChEBI" id="CHEBI:456216"/>
        <dbReference type="EC" id="2.7.11.1"/>
    </reaction>
</comment>
<keyword evidence="2" id="KW-0723">Serine/threonine-protein kinase</keyword>
<organism evidence="12 13">
    <name type="scientific">Actinidia rufa</name>
    <dbReference type="NCBI Taxonomy" id="165716"/>
    <lineage>
        <taxon>Eukaryota</taxon>
        <taxon>Viridiplantae</taxon>
        <taxon>Streptophyta</taxon>
        <taxon>Embryophyta</taxon>
        <taxon>Tracheophyta</taxon>
        <taxon>Spermatophyta</taxon>
        <taxon>Magnoliopsida</taxon>
        <taxon>eudicotyledons</taxon>
        <taxon>Gunneridae</taxon>
        <taxon>Pentapetalae</taxon>
        <taxon>asterids</taxon>
        <taxon>Ericales</taxon>
        <taxon>Actinidiaceae</taxon>
        <taxon>Actinidia</taxon>
    </lineage>
</organism>
<keyword evidence="6 9" id="KW-0067">ATP-binding</keyword>
<dbReference type="FunFam" id="3.30.200.20:FF:000228">
    <property type="entry name" value="Serine/threonine-protein kinase BIK1"/>
    <property type="match status" value="1"/>
</dbReference>
<evidence type="ECO:0000256" key="4">
    <source>
        <dbReference type="ARBA" id="ARBA00022741"/>
    </source>
</evidence>
<protein>
    <recommendedName>
        <fullName evidence="1">non-specific serine/threonine protein kinase</fullName>
        <ecNumber evidence="1">2.7.11.1</ecNumber>
    </recommendedName>
</protein>
<evidence type="ECO:0000256" key="5">
    <source>
        <dbReference type="ARBA" id="ARBA00022777"/>
    </source>
</evidence>
<comment type="caution">
    <text evidence="12">The sequence shown here is derived from an EMBL/GenBank/DDBJ whole genome shotgun (WGS) entry which is preliminary data.</text>
</comment>
<dbReference type="PROSITE" id="PS50011">
    <property type="entry name" value="PROTEIN_KINASE_DOM"/>
    <property type="match status" value="1"/>
</dbReference>
<evidence type="ECO:0000256" key="3">
    <source>
        <dbReference type="ARBA" id="ARBA00022679"/>
    </source>
</evidence>
<dbReference type="Gene3D" id="1.10.510.10">
    <property type="entry name" value="Transferase(Phosphotransferase) domain 1"/>
    <property type="match status" value="1"/>
</dbReference>
<dbReference type="FunFam" id="1.10.510.10:FF:001023">
    <property type="entry name" value="Os07g0541700 protein"/>
    <property type="match status" value="1"/>
</dbReference>
<dbReference type="GO" id="GO:0005524">
    <property type="term" value="F:ATP binding"/>
    <property type="evidence" value="ECO:0007669"/>
    <property type="project" value="UniProtKB-UniRule"/>
</dbReference>
<comment type="catalytic activity">
    <reaction evidence="8">
        <text>L-seryl-[protein] + ATP = O-phospho-L-seryl-[protein] + ADP + H(+)</text>
        <dbReference type="Rhea" id="RHEA:17989"/>
        <dbReference type="Rhea" id="RHEA-COMP:9863"/>
        <dbReference type="Rhea" id="RHEA-COMP:11604"/>
        <dbReference type="ChEBI" id="CHEBI:15378"/>
        <dbReference type="ChEBI" id="CHEBI:29999"/>
        <dbReference type="ChEBI" id="CHEBI:30616"/>
        <dbReference type="ChEBI" id="CHEBI:83421"/>
        <dbReference type="ChEBI" id="CHEBI:456216"/>
        <dbReference type="EC" id="2.7.11.1"/>
    </reaction>
</comment>
<dbReference type="AlphaFoldDB" id="A0A7J0EPA6"/>
<dbReference type="Gene3D" id="3.30.200.20">
    <property type="entry name" value="Phosphorylase Kinase, domain 1"/>
    <property type="match status" value="1"/>
</dbReference>
<dbReference type="InterPro" id="IPR050823">
    <property type="entry name" value="Plant_Ser_Thr_Prot_Kinase"/>
</dbReference>
<dbReference type="OrthoDB" id="4062651at2759"/>
<dbReference type="PANTHER" id="PTHR45621">
    <property type="entry name" value="OS01G0588500 PROTEIN-RELATED"/>
    <property type="match status" value="1"/>
</dbReference>
<feature type="binding site" evidence="9">
    <location>
        <position position="125"/>
    </location>
    <ligand>
        <name>ATP</name>
        <dbReference type="ChEBI" id="CHEBI:30616"/>
    </ligand>
</feature>
<gene>
    <name evidence="12" type="ORF">Acr_05g0014680</name>
</gene>
<keyword evidence="4 9" id="KW-0547">Nucleotide-binding</keyword>
<feature type="domain" description="Protein kinase" evidence="11">
    <location>
        <begin position="86"/>
        <end position="275"/>
    </location>
</feature>
<keyword evidence="13" id="KW-1185">Reference proteome</keyword>
<dbReference type="EMBL" id="BJWL01000005">
    <property type="protein sequence ID" value="GFY87829.1"/>
    <property type="molecule type" value="Genomic_DNA"/>
</dbReference>
<evidence type="ECO:0000256" key="2">
    <source>
        <dbReference type="ARBA" id="ARBA00022527"/>
    </source>
</evidence>
<evidence type="ECO:0000256" key="8">
    <source>
        <dbReference type="ARBA" id="ARBA00048679"/>
    </source>
</evidence>